<reference evidence="1" key="1">
    <citation type="submission" date="2014-11" db="EMBL/GenBank/DDBJ databases">
        <authorList>
            <person name="Amaro Gonzalez C."/>
        </authorList>
    </citation>
    <scope>NUCLEOTIDE SEQUENCE</scope>
</reference>
<reference evidence="1" key="2">
    <citation type="journal article" date="2015" name="Fish Shellfish Immunol.">
        <title>Early steps in the European eel (Anguilla anguilla)-Vibrio vulnificus interaction in the gills: Role of the RtxA13 toxin.</title>
        <authorList>
            <person name="Callol A."/>
            <person name="Pajuelo D."/>
            <person name="Ebbesson L."/>
            <person name="Teles M."/>
            <person name="MacKenzie S."/>
            <person name="Amaro C."/>
        </authorList>
    </citation>
    <scope>NUCLEOTIDE SEQUENCE</scope>
</reference>
<protein>
    <submittedName>
        <fullName evidence="1">Uncharacterized protein</fullName>
    </submittedName>
</protein>
<evidence type="ECO:0000313" key="1">
    <source>
        <dbReference type="EMBL" id="JAH37954.1"/>
    </source>
</evidence>
<name>A0A0E9S971_ANGAN</name>
<proteinExistence type="predicted"/>
<accession>A0A0E9S971</accession>
<sequence>MGSIFLIPVNVQG</sequence>
<organism evidence="1">
    <name type="scientific">Anguilla anguilla</name>
    <name type="common">European freshwater eel</name>
    <name type="synonym">Muraena anguilla</name>
    <dbReference type="NCBI Taxonomy" id="7936"/>
    <lineage>
        <taxon>Eukaryota</taxon>
        <taxon>Metazoa</taxon>
        <taxon>Chordata</taxon>
        <taxon>Craniata</taxon>
        <taxon>Vertebrata</taxon>
        <taxon>Euteleostomi</taxon>
        <taxon>Actinopterygii</taxon>
        <taxon>Neopterygii</taxon>
        <taxon>Teleostei</taxon>
        <taxon>Anguilliformes</taxon>
        <taxon>Anguillidae</taxon>
        <taxon>Anguilla</taxon>
    </lineage>
</organism>
<dbReference type="EMBL" id="GBXM01070623">
    <property type="protein sequence ID" value="JAH37954.1"/>
    <property type="molecule type" value="Transcribed_RNA"/>
</dbReference>